<evidence type="ECO:0000313" key="2">
    <source>
        <dbReference type="Proteomes" id="UP000789396"/>
    </source>
</evidence>
<proteinExistence type="predicted"/>
<accession>A0A9N8WJG3</accession>
<sequence length="95" mass="10779">MHISKKINAFMSSGYAKHLQGQWHAAHKLSLPGILGRIITENDLTNKKPFFKPTFLIFRTPSNKPVSHISLYQALNVVAIPDSYYILPFLVQQLS</sequence>
<organism evidence="1 2">
    <name type="scientific">Racocetra fulgida</name>
    <dbReference type="NCBI Taxonomy" id="60492"/>
    <lineage>
        <taxon>Eukaryota</taxon>
        <taxon>Fungi</taxon>
        <taxon>Fungi incertae sedis</taxon>
        <taxon>Mucoromycota</taxon>
        <taxon>Glomeromycotina</taxon>
        <taxon>Glomeromycetes</taxon>
        <taxon>Diversisporales</taxon>
        <taxon>Gigasporaceae</taxon>
        <taxon>Racocetra</taxon>
    </lineage>
</organism>
<comment type="caution">
    <text evidence="1">The sequence shown here is derived from an EMBL/GenBank/DDBJ whole genome shotgun (WGS) entry which is preliminary data.</text>
</comment>
<dbReference type="AlphaFoldDB" id="A0A9N8WJG3"/>
<evidence type="ECO:0000313" key="1">
    <source>
        <dbReference type="EMBL" id="CAG8489288.1"/>
    </source>
</evidence>
<gene>
    <name evidence="1" type="ORF">RFULGI_LOCUS1905</name>
</gene>
<dbReference type="Proteomes" id="UP000789396">
    <property type="component" value="Unassembled WGS sequence"/>
</dbReference>
<dbReference type="EMBL" id="CAJVPZ010001316">
    <property type="protein sequence ID" value="CAG8489288.1"/>
    <property type="molecule type" value="Genomic_DNA"/>
</dbReference>
<keyword evidence="2" id="KW-1185">Reference proteome</keyword>
<name>A0A9N8WJG3_9GLOM</name>
<protein>
    <submittedName>
        <fullName evidence="1">11150_t:CDS:1</fullName>
    </submittedName>
</protein>
<reference evidence="1" key="1">
    <citation type="submission" date="2021-06" db="EMBL/GenBank/DDBJ databases">
        <authorList>
            <person name="Kallberg Y."/>
            <person name="Tangrot J."/>
            <person name="Rosling A."/>
        </authorList>
    </citation>
    <scope>NUCLEOTIDE SEQUENCE</scope>
    <source>
        <strain evidence="1">IN212</strain>
    </source>
</reference>